<dbReference type="EMBL" id="OZ075113">
    <property type="protein sequence ID" value="CAL5019162.1"/>
    <property type="molecule type" value="Genomic_DNA"/>
</dbReference>
<proteinExistence type="predicted"/>
<feature type="compositionally biased region" description="Acidic residues" evidence="1">
    <location>
        <begin position="10"/>
        <end position="19"/>
    </location>
</feature>
<dbReference type="AlphaFoldDB" id="A0ABC9CD65"/>
<protein>
    <submittedName>
        <fullName evidence="2">Uncharacterized protein</fullName>
    </submittedName>
</protein>
<feature type="region of interest" description="Disordered" evidence="1">
    <location>
        <begin position="1"/>
        <end position="22"/>
    </location>
</feature>
<dbReference type="Proteomes" id="UP001497457">
    <property type="component" value="Chromosome 3rd"/>
</dbReference>
<name>A0ABC9CD65_9POAL</name>
<reference evidence="2" key="1">
    <citation type="submission" date="2024-10" db="EMBL/GenBank/DDBJ databases">
        <authorList>
            <person name="Ryan C."/>
        </authorList>
    </citation>
    <scope>NUCLEOTIDE SEQUENCE [LARGE SCALE GENOMIC DNA]</scope>
</reference>
<accession>A0ABC9CD65</accession>
<evidence type="ECO:0000313" key="3">
    <source>
        <dbReference type="Proteomes" id="UP001497457"/>
    </source>
</evidence>
<organism evidence="2 3">
    <name type="scientific">Urochloa decumbens</name>
    <dbReference type="NCBI Taxonomy" id="240449"/>
    <lineage>
        <taxon>Eukaryota</taxon>
        <taxon>Viridiplantae</taxon>
        <taxon>Streptophyta</taxon>
        <taxon>Embryophyta</taxon>
        <taxon>Tracheophyta</taxon>
        <taxon>Spermatophyta</taxon>
        <taxon>Magnoliopsida</taxon>
        <taxon>Liliopsida</taxon>
        <taxon>Poales</taxon>
        <taxon>Poaceae</taxon>
        <taxon>PACMAD clade</taxon>
        <taxon>Panicoideae</taxon>
        <taxon>Panicodae</taxon>
        <taxon>Paniceae</taxon>
        <taxon>Melinidinae</taxon>
        <taxon>Urochloa</taxon>
    </lineage>
</organism>
<dbReference type="PANTHER" id="PTHR35686:SF1">
    <property type="entry name" value="KINETOCHORE PROTEIN"/>
    <property type="match status" value="1"/>
</dbReference>
<evidence type="ECO:0000313" key="2">
    <source>
        <dbReference type="EMBL" id="CAL5019162.1"/>
    </source>
</evidence>
<gene>
    <name evidence="2" type="ORF">URODEC1_LOCUS74596</name>
</gene>
<dbReference type="PANTHER" id="PTHR35686">
    <property type="entry name" value="KINETOCHORE PROTEIN"/>
    <property type="match status" value="1"/>
</dbReference>
<sequence length="463" mass="51674">MEDKDKSDGWDEDLEEADELACAHKDPVSTTFLASGISRGSRSDKKPRFSIRGHSFVPYDVKTEILHIAGHEGTSGVPTAKLSQAMVSERLEIIEDESEDLTPEFPLQTKKANTSVSELLEDLQGRSGSSVREPSTVCVFLRCCCFFIWGTPISLLLNISMQLQQHTLNIREQEVSSRVPQAQASQALMAERFGNSKEETEDLPSEFAYPTKKANLSVAELLEDLQGRSSSSVGTASLHRHTRAKDWKPKVPISEKKTLAILGERSIDSEDPLERISDGTSSEEELALVNKDVKQQTMADLFQEVFDPSNMEVAMLPMRSTGAGYHGRMLQIMQMEKDRHAEFLGQFNMEQGYLGDPKEITVQIMSRSLEGKLAVCQCLFQEKSNSTIRSEASTDHAMSESRTKRTIIFSPKICDSVDLLVGNTIHIFPPWKEVKLQEEDVILCTYFSHHGATALQAEKHNCA</sequence>
<keyword evidence="3" id="KW-1185">Reference proteome</keyword>
<evidence type="ECO:0000256" key="1">
    <source>
        <dbReference type="SAM" id="MobiDB-lite"/>
    </source>
</evidence>